<dbReference type="RefSeq" id="WP_076387234.1">
    <property type="nucleotide sequence ID" value="NZ_FTOI01000008.1"/>
</dbReference>
<organism evidence="1 2">
    <name type="scientific">Kaistella chaponensis</name>
    <dbReference type="NCBI Taxonomy" id="713588"/>
    <lineage>
        <taxon>Bacteria</taxon>
        <taxon>Pseudomonadati</taxon>
        <taxon>Bacteroidota</taxon>
        <taxon>Flavobacteriia</taxon>
        <taxon>Flavobacteriales</taxon>
        <taxon>Weeksellaceae</taxon>
        <taxon>Chryseobacterium group</taxon>
        <taxon>Kaistella</taxon>
    </lineage>
</organism>
<protein>
    <submittedName>
        <fullName evidence="1">YD repeat-containing protein</fullName>
    </submittedName>
</protein>
<sequence>MMNKILSLLTFAFSIVILFSCEPNRDTNGDYLIGVNQSGGTGGGTGGGTTGRLLKKIISHEKNDETGLFEDTEMTFNYTGNKLISTKDDRGEVTTFSYNANGKMDKIVATGQLTTFEYNNNNVSKTVTEIAGVAKLTGNFSYVAGKLTKTISIQEYTLPIPIKNYVETTYEYQGANISKGIIKAGIYLPNGNLEMNPESTVIDFTYDQKISPYSLLPKEFAFYVSGIAPQGVAFFSSNNLTKYVITVGGMPEIVNYSYEYDSAGYASKMVEGEDYTKYEY</sequence>
<dbReference type="PROSITE" id="PS51257">
    <property type="entry name" value="PROKAR_LIPOPROTEIN"/>
    <property type="match status" value="1"/>
</dbReference>
<dbReference type="STRING" id="713588.SAMN05421789_10860"/>
<dbReference type="NCBIfam" id="TIGR01643">
    <property type="entry name" value="YD_repeat_2x"/>
    <property type="match status" value="1"/>
</dbReference>
<dbReference type="OrthoDB" id="1240145at2"/>
<dbReference type="AlphaFoldDB" id="A0A1N7MC80"/>
<evidence type="ECO:0000313" key="1">
    <source>
        <dbReference type="EMBL" id="SIS83673.1"/>
    </source>
</evidence>
<gene>
    <name evidence="1" type="ORF">SAMN05421789_10860</name>
</gene>
<dbReference type="Proteomes" id="UP000185839">
    <property type="component" value="Unassembled WGS sequence"/>
</dbReference>
<accession>A0A1N7MC80</accession>
<proteinExistence type="predicted"/>
<dbReference type="InterPro" id="IPR006530">
    <property type="entry name" value="YD"/>
</dbReference>
<name>A0A1N7MC80_9FLAO</name>
<reference evidence="2" key="1">
    <citation type="submission" date="2017-01" db="EMBL/GenBank/DDBJ databases">
        <authorList>
            <person name="Varghese N."/>
            <person name="Submissions S."/>
        </authorList>
    </citation>
    <scope>NUCLEOTIDE SEQUENCE [LARGE SCALE GENOMIC DNA]</scope>
    <source>
        <strain evidence="2">DSM 23145</strain>
    </source>
</reference>
<evidence type="ECO:0000313" key="2">
    <source>
        <dbReference type="Proteomes" id="UP000185839"/>
    </source>
</evidence>
<dbReference type="EMBL" id="FTOI01000008">
    <property type="protein sequence ID" value="SIS83673.1"/>
    <property type="molecule type" value="Genomic_DNA"/>
</dbReference>
<keyword evidence="2" id="KW-1185">Reference proteome</keyword>